<evidence type="ECO:0000256" key="1">
    <source>
        <dbReference type="SAM" id="Phobius"/>
    </source>
</evidence>
<dbReference type="RefSeq" id="WP_338293729.1">
    <property type="nucleotide sequence ID" value="NZ_AP027272.1"/>
</dbReference>
<organism evidence="2 3">
    <name type="scientific">Planctobacterium marinum</name>
    <dbReference type="NCBI Taxonomy" id="1631968"/>
    <lineage>
        <taxon>Bacteria</taxon>
        <taxon>Pseudomonadati</taxon>
        <taxon>Pseudomonadota</taxon>
        <taxon>Gammaproteobacteria</taxon>
        <taxon>Alteromonadales</taxon>
        <taxon>Alteromonadaceae</taxon>
        <taxon>Planctobacterium</taxon>
    </lineage>
</organism>
<keyword evidence="1" id="KW-0812">Transmembrane</keyword>
<dbReference type="AlphaFoldDB" id="A0AA48HLX7"/>
<evidence type="ECO:0000313" key="3">
    <source>
        <dbReference type="Proteomes" id="UP001333710"/>
    </source>
</evidence>
<accession>A0AA48HLX7</accession>
<dbReference type="Pfam" id="PF10066">
    <property type="entry name" value="DUF2304"/>
    <property type="match status" value="1"/>
</dbReference>
<protein>
    <recommendedName>
        <fullName evidence="4">DUF2304 domain-containing protein</fullName>
    </recommendedName>
</protein>
<dbReference type="Proteomes" id="UP001333710">
    <property type="component" value="Chromosome"/>
</dbReference>
<dbReference type="KEGG" id="pmaw:MACH26_31800"/>
<proteinExistence type="predicted"/>
<sequence length="120" mass="13310">MPFSNPQIVSAVLATVIAGCILLLVRRDYLIQRDAVKWLLLALAILLYGLNPGLNDIIGFELGISYPPIIPLLIGFAVVLIKLLLADIERARLQMSVTRLIQKVAILEAKIDDNNQHLKE</sequence>
<gene>
    <name evidence="2" type="ORF">MACH26_31800</name>
</gene>
<feature type="transmembrane region" description="Helical" evidence="1">
    <location>
        <begin position="6"/>
        <end position="25"/>
    </location>
</feature>
<keyword evidence="1" id="KW-1133">Transmembrane helix</keyword>
<reference evidence="2" key="1">
    <citation type="submission" date="2023-01" db="EMBL/GenBank/DDBJ databases">
        <title>Complete genome sequence of Planctobacterium marinum strain Dej080120_11.</title>
        <authorList>
            <person name="Ueki S."/>
            <person name="Maruyama F."/>
        </authorList>
    </citation>
    <scope>NUCLEOTIDE SEQUENCE</scope>
    <source>
        <strain evidence="2">Dej080120_11</strain>
    </source>
</reference>
<name>A0AA48HLX7_9ALTE</name>
<keyword evidence="1" id="KW-0472">Membrane</keyword>
<evidence type="ECO:0008006" key="4">
    <source>
        <dbReference type="Google" id="ProtNLM"/>
    </source>
</evidence>
<evidence type="ECO:0000313" key="2">
    <source>
        <dbReference type="EMBL" id="BDX07659.1"/>
    </source>
</evidence>
<feature type="transmembrane region" description="Helical" evidence="1">
    <location>
        <begin position="66"/>
        <end position="85"/>
    </location>
</feature>
<dbReference type="EMBL" id="AP027272">
    <property type="protein sequence ID" value="BDX07659.1"/>
    <property type="molecule type" value="Genomic_DNA"/>
</dbReference>
<feature type="transmembrane region" description="Helical" evidence="1">
    <location>
        <begin position="37"/>
        <end position="54"/>
    </location>
</feature>
<dbReference type="InterPro" id="IPR019277">
    <property type="entry name" value="DUF2304"/>
</dbReference>
<keyword evidence="3" id="KW-1185">Reference proteome</keyword>